<sequence length="102" mass="10735">MRYGNHVRLFTLGAVLAFAVHVDLDVVEVATVGRILMVAAVAGALVELLQVRRARAVRPAPTAPATPARPVTGPGSCPATGTAWTAGRTRPYTPRSLPHQES</sequence>
<reference evidence="3 4" key="1">
    <citation type="submission" date="2018-03" db="EMBL/GenBank/DDBJ databases">
        <title>Genomic Encyclopedia of Archaeal and Bacterial Type Strains, Phase II (KMG-II): from individual species to whole genera.</title>
        <authorList>
            <person name="Goeker M."/>
        </authorList>
    </citation>
    <scope>NUCLEOTIDE SEQUENCE [LARGE SCALE GENOMIC DNA]</scope>
    <source>
        <strain evidence="3 4">DSM 19711</strain>
    </source>
</reference>
<keyword evidence="2" id="KW-0812">Transmembrane</keyword>
<keyword evidence="2" id="KW-1133">Transmembrane helix</keyword>
<keyword evidence="2" id="KW-0472">Membrane</keyword>
<dbReference type="RefSeq" id="WP_170126987.1">
    <property type="nucleotide sequence ID" value="NZ_PVZF01000001.1"/>
</dbReference>
<name>A0A2T0R9V9_9ACTN</name>
<dbReference type="EMBL" id="PVZF01000001">
    <property type="protein sequence ID" value="PRY17947.1"/>
    <property type="molecule type" value="Genomic_DNA"/>
</dbReference>
<keyword evidence="4" id="KW-1185">Reference proteome</keyword>
<proteinExistence type="predicted"/>
<accession>A0A2T0R9V9</accession>
<feature type="transmembrane region" description="Helical" evidence="2">
    <location>
        <begin position="34"/>
        <end position="51"/>
    </location>
</feature>
<evidence type="ECO:0000313" key="3">
    <source>
        <dbReference type="EMBL" id="PRY17947.1"/>
    </source>
</evidence>
<feature type="compositionally biased region" description="Low complexity" evidence="1">
    <location>
        <begin position="57"/>
        <end position="72"/>
    </location>
</feature>
<evidence type="ECO:0000313" key="4">
    <source>
        <dbReference type="Proteomes" id="UP000238083"/>
    </source>
</evidence>
<gene>
    <name evidence="3" type="ORF">CLV37_101189</name>
</gene>
<evidence type="ECO:0000256" key="2">
    <source>
        <dbReference type="SAM" id="Phobius"/>
    </source>
</evidence>
<comment type="caution">
    <text evidence="3">The sequence shown here is derived from an EMBL/GenBank/DDBJ whole genome shotgun (WGS) entry which is preliminary data.</text>
</comment>
<evidence type="ECO:0000256" key="1">
    <source>
        <dbReference type="SAM" id="MobiDB-lite"/>
    </source>
</evidence>
<organism evidence="3 4">
    <name type="scientific">Kineococcus rhizosphaerae</name>
    <dbReference type="NCBI Taxonomy" id="559628"/>
    <lineage>
        <taxon>Bacteria</taxon>
        <taxon>Bacillati</taxon>
        <taxon>Actinomycetota</taxon>
        <taxon>Actinomycetes</taxon>
        <taxon>Kineosporiales</taxon>
        <taxon>Kineosporiaceae</taxon>
        <taxon>Kineococcus</taxon>
    </lineage>
</organism>
<feature type="compositionally biased region" description="Low complexity" evidence="1">
    <location>
        <begin position="79"/>
        <end position="90"/>
    </location>
</feature>
<dbReference type="Proteomes" id="UP000238083">
    <property type="component" value="Unassembled WGS sequence"/>
</dbReference>
<feature type="region of interest" description="Disordered" evidence="1">
    <location>
        <begin position="57"/>
        <end position="102"/>
    </location>
</feature>
<dbReference type="AlphaFoldDB" id="A0A2T0R9V9"/>
<protein>
    <submittedName>
        <fullName evidence="3">Uncharacterized protein</fullName>
    </submittedName>
</protein>